<dbReference type="Gene3D" id="3.40.50.1820">
    <property type="entry name" value="alpha/beta hydrolase"/>
    <property type="match status" value="1"/>
</dbReference>
<dbReference type="Pfam" id="PF12697">
    <property type="entry name" value="Abhydrolase_6"/>
    <property type="match status" value="1"/>
</dbReference>
<organism evidence="2 3">
    <name type="scientific">Gordonia aquimaris</name>
    <dbReference type="NCBI Taxonomy" id="2984863"/>
    <lineage>
        <taxon>Bacteria</taxon>
        <taxon>Bacillati</taxon>
        <taxon>Actinomycetota</taxon>
        <taxon>Actinomycetes</taxon>
        <taxon>Mycobacteriales</taxon>
        <taxon>Gordoniaceae</taxon>
        <taxon>Gordonia</taxon>
    </lineage>
</organism>
<dbReference type="InterPro" id="IPR029058">
    <property type="entry name" value="AB_hydrolase_fold"/>
</dbReference>
<dbReference type="InterPro" id="IPR050266">
    <property type="entry name" value="AB_hydrolase_sf"/>
</dbReference>
<evidence type="ECO:0000259" key="1">
    <source>
        <dbReference type="Pfam" id="PF12697"/>
    </source>
</evidence>
<sequence>MPLTTHTFGPDTGDAAAVLAIHGLTGHGRRWAALAGDQLPDLRLIAPDLLGHGHSPWTPPWSYEDHVDALVAVVDEHIPASARPFVIVGHSFGGALAVRLAHRLGDAVAGLVLLDPAQGLDPSWALEVATDSLAHWDYADADHARSAKRGEGWADIPEALLDKEIDEHLIALANGRVGWRVSAPAAATAWSEMAREALLPPTGLSTVVVVADRVRPPFVGPDFLASCADAESIRVVHADCGHMVPYLEPELTATLIRETLEQV</sequence>
<feature type="domain" description="AB hydrolase-1" evidence="1">
    <location>
        <begin position="18"/>
        <end position="253"/>
    </location>
</feature>
<gene>
    <name evidence="2" type="ORF">OSB52_14380</name>
</gene>
<proteinExistence type="predicted"/>
<dbReference type="GO" id="GO:0016787">
    <property type="term" value="F:hydrolase activity"/>
    <property type="evidence" value="ECO:0007669"/>
    <property type="project" value="UniProtKB-KW"/>
</dbReference>
<keyword evidence="3" id="KW-1185">Reference proteome</keyword>
<dbReference type="SUPFAM" id="SSF53474">
    <property type="entry name" value="alpha/beta-Hydrolases"/>
    <property type="match status" value="1"/>
</dbReference>
<evidence type="ECO:0000313" key="2">
    <source>
        <dbReference type="EMBL" id="MCX2965283.1"/>
    </source>
</evidence>
<dbReference type="PRINTS" id="PR00111">
    <property type="entry name" value="ABHYDROLASE"/>
</dbReference>
<evidence type="ECO:0000313" key="3">
    <source>
        <dbReference type="Proteomes" id="UP001143347"/>
    </source>
</evidence>
<dbReference type="PANTHER" id="PTHR43798">
    <property type="entry name" value="MONOACYLGLYCEROL LIPASE"/>
    <property type="match status" value="1"/>
</dbReference>
<reference evidence="2" key="1">
    <citation type="submission" date="2022-10" db="EMBL/GenBank/DDBJ databases">
        <title>WGS of marine actinomycetes from Thailand.</title>
        <authorList>
            <person name="Thawai C."/>
        </authorList>
    </citation>
    <scope>NUCLEOTIDE SEQUENCE</scope>
    <source>
        <strain evidence="2">SW21</strain>
    </source>
</reference>
<dbReference type="InterPro" id="IPR000073">
    <property type="entry name" value="AB_hydrolase_1"/>
</dbReference>
<dbReference type="EMBL" id="JAPKFM010000014">
    <property type="protein sequence ID" value="MCX2965283.1"/>
    <property type="molecule type" value="Genomic_DNA"/>
</dbReference>
<keyword evidence="2" id="KW-0378">Hydrolase</keyword>
<accession>A0A9X3D5D7</accession>
<dbReference type="AlphaFoldDB" id="A0A9X3D5D7"/>
<comment type="caution">
    <text evidence="2">The sequence shown here is derived from an EMBL/GenBank/DDBJ whole genome shotgun (WGS) entry which is preliminary data.</text>
</comment>
<name>A0A9X3D5D7_9ACTN</name>
<protein>
    <submittedName>
        <fullName evidence="2">Alpha/beta fold hydrolase</fullName>
    </submittedName>
</protein>
<dbReference type="Proteomes" id="UP001143347">
    <property type="component" value="Unassembled WGS sequence"/>
</dbReference>
<dbReference type="RefSeq" id="WP_266062369.1">
    <property type="nucleotide sequence ID" value="NZ_JAPKFM010000014.1"/>
</dbReference>